<reference evidence="2 3" key="1">
    <citation type="submission" date="2016-10" db="EMBL/GenBank/DDBJ databases">
        <authorList>
            <person name="de Groot N.N."/>
        </authorList>
    </citation>
    <scope>NUCLEOTIDE SEQUENCE [LARGE SCALE GENOMIC DNA]</scope>
    <source>
        <strain evidence="2 3">CGMCC 1.7059</strain>
    </source>
</reference>
<protein>
    <recommendedName>
        <fullName evidence="4">DNA repair protein</fullName>
    </recommendedName>
</protein>
<keyword evidence="1" id="KW-0175">Coiled coil</keyword>
<evidence type="ECO:0000256" key="1">
    <source>
        <dbReference type="SAM" id="Coils"/>
    </source>
</evidence>
<proteinExistence type="predicted"/>
<organism evidence="2 3">
    <name type="scientific">Marinobacter mobilis</name>
    <dbReference type="NCBI Taxonomy" id="488533"/>
    <lineage>
        <taxon>Bacteria</taxon>
        <taxon>Pseudomonadati</taxon>
        <taxon>Pseudomonadota</taxon>
        <taxon>Gammaproteobacteria</taxon>
        <taxon>Pseudomonadales</taxon>
        <taxon>Marinobacteraceae</taxon>
        <taxon>Marinobacter</taxon>
    </lineage>
</organism>
<dbReference type="Proteomes" id="UP000199675">
    <property type="component" value="Unassembled WGS sequence"/>
</dbReference>
<evidence type="ECO:0008006" key="4">
    <source>
        <dbReference type="Google" id="ProtNLM"/>
    </source>
</evidence>
<gene>
    <name evidence="2" type="ORF">SAMN04487960_10729</name>
</gene>
<evidence type="ECO:0000313" key="3">
    <source>
        <dbReference type="Proteomes" id="UP000199675"/>
    </source>
</evidence>
<feature type="coiled-coil region" evidence="1">
    <location>
        <begin position="175"/>
        <end position="316"/>
    </location>
</feature>
<evidence type="ECO:0000313" key="2">
    <source>
        <dbReference type="EMBL" id="SDX19719.1"/>
    </source>
</evidence>
<sequence length="422" mass="47887">MGSAGQASEGYAAVFFMDGKKIARQMRASEFGAFLDGYVGLSDLKETDVKAVYVSLSDELHILGMVFFCIYFDDEGRADSSWNIPIEELSVSGGKGPNLGDGPIRLVCKSQCPVAGIKDELWDPDMAPGNNTFQVIRKAIESNSLKFQKREPVPEISDDDIPVLGQAVAPEIAGKSQAEQELKAERNRIASQLREHRLRIKTLQSVHRDALADSRREHRLEMQAMRTELAELEQKFERIRLANEQLKQRLAQRNEQYLVMQEQVSQSVEEAREASPTSGAEAVLLNEQLERKQRELEMRDEKIVLLEQELHELRHREPPENTVMKQLQEQSVFLVAYHAGIGHLTLPFDDIETYFQNPTAYAADKCGLNEPAYRDWLDHYENPMCRHQNADGKPCEHPVMRVSQPADFRPGIDDRCDEHQGA</sequence>
<keyword evidence="3" id="KW-1185">Reference proteome</keyword>
<dbReference type="EMBL" id="FNNE01000007">
    <property type="protein sequence ID" value="SDX19719.1"/>
    <property type="molecule type" value="Genomic_DNA"/>
</dbReference>
<dbReference type="OrthoDB" id="6189582at2"/>
<accession>A0A1H2ZSQ1</accession>
<dbReference type="AlphaFoldDB" id="A0A1H2ZSQ1"/>
<dbReference type="RefSeq" id="WP_091814220.1">
    <property type="nucleotide sequence ID" value="NZ_FNNE01000007.1"/>
</dbReference>
<name>A0A1H2ZSQ1_9GAMM</name>
<dbReference type="STRING" id="488533.SAMN04487960_10729"/>